<reference evidence="26 27" key="1">
    <citation type="submission" date="2019-06" db="EMBL/GenBank/DDBJ databases">
        <title>Complete genome of Microbacterium foliorum M2.</title>
        <authorList>
            <person name="Cao G."/>
        </authorList>
    </citation>
    <scope>NUCLEOTIDE SEQUENCE [LARGE SCALE GENOMIC DNA]</scope>
    <source>
        <strain evidence="26 27">M2</strain>
    </source>
</reference>
<keyword evidence="8 19" id="KW-0285">Flavoprotein</keyword>
<keyword evidence="12 19" id="KW-0274">FAD</keyword>
<dbReference type="OrthoDB" id="9768666at2"/>
<evidence type="ECO:0000256" key="4">
    <source>
        <dbReference type="ARBA" id="ARBA00010429"/>
    </source>
</evidence>
<comment type="function">
    <text evidence="2">Catalyzes the reduction of sulfite to sulfide, a step in the biosynthesis of sulfur-containing amino acids and cofactors.</text>
</comment>
<organism evidence="26 27">
    <name type="scientific">Microbacterium foliorum</name>
    <dbReference type="NCBI Taxonomy" id="104336"/>
    <lineage>
        <taxon>Bacteria</taxon>
        <taxon>Bacillati</taxon>
        <taxon>Actinomycetota</taxon>
        <taxon>Actinomycetes</taxon>
        <taxon>Micrococcales</taxon>
        <taxon>Microbacteriaceae</taxon>
        <taxon>Microbacterium</taxon>
    </lineage>
</organism>
<accession>A0A4Y5YM30</accession>
<dbReference type="Pfam" id="PF04324">
    <property type="entry name" value="Fer2_BFD"/>
    <property type="match status" value="1"/>
</dbReference>
<evidence type="ECO:0000256" key="9">
    <source>
        <dbReference type="ARBA" id="ARBA00022714"/>
    </source>
</evidence>
<keyword evidence="9" id="KW-0001">2Fe-2S</keyword>
<comment type="catalytic activity">
    <reaction evidence="18">
        <text>hydrogen sulfide + 6 oxidized [2Fe-2S]-[ferredoxin] + 3 H2O = sulfite + 6 reduced [2Fe-2S]-[ferredoxin] + 7 H(+)</text>
        <dbReference type="Rhea" id="RHEA:23132"/>
        <dbReference type="Rhea" id="RHEA-COMP:10000"/>
        <dbReference type="Rhea" id="RHEA-COMP:10001"/>
        <dbReference type="ChEBI" id="CHEBI:15377"/>
        <dbReference type="ChEBI" id="CHEBI:15378"/>
        <dbReference type="ChEBI" id="CHEBI:17359"/>
        <dbReference type="ChEBI" id="CHEBI:29919"/>
        <dbReference type="ChEBI" id="CHEBI:33737"/>
        <dbReference type="ChEBI" id="CHEBI:33738"/>
        <dbReference type="EC" id="1.8.7.1"/>
    </reaction>
</comment>
<dbReference type="FunFam" id="3.30.413.10:FF:000007">
    <property type="entry name" value="Nitrite reductase [NAD(P)H] large subunit"/>
    <property type="match status" value="1"/>
</dbReference>
<dbReference type="UniPathway" id="UPA00653"/>
<evidence type="ECO:0000259" key="22">
    <source>
        <dbReference type="Pfam" id="PF03460"/>
    </source>
</evidence>
<dbReference type="GO" id="GO:0020037">
    <property type="term" value="F:heme binding"/>
    <property type="evidence" value="ECO:0007669"/>
    <property type="project" value="InterPro"/>
</dbReference>
<dbReference type="InterPro" id="IPR036188">
    <property type="entry name" value="FAD/NAD-bd_sf"/>
</dbReference>
<keyword evidence="7 20" id="KW-0349">Heme</keyword>
<dbReference type="GO" id="GO:0098809">
    <property type="term" value="F:nitrite reductase activity"/>
    <property type="evidence" value="ECO:0007669"/>
    <property type="project" value="InterPro"/>
</dbReference>
<evidence type="ECO:0000256" key="13">
    <source>
        <dbReference type="ARBA" id="ARBA00023002"/>
    </source>
</evidence>
<comment type="cofactor">
    <cofactor evidence="17">
        <name>[2Fe-2S] cluster</name>
        <dbReference type="ChEBI" id="CHEBI:190135"/>
    </cofactor>
</comment>
<dbReference type="PRINTS" id="PR00368">
    <property type="entry name" value="FADPNR"/>
</dbReference>
<evidence type="ECO:0000256" key="17">
    <source>
        <dbReference type="ARBA" id="ARBA00034078"/>
    </source>
</evidence>
<feature type="domain" description="BFD-like [2Fe-2S]-binding" evidence="23">
    <location>
        <begin position="477"/>
        <end position="525"/>
    </location>
</feature>
<dbReference type="InterPro" id="IPR007419">
    <property type="entry name" value="BFD-like_2Fe2S-bd_dom"/>
</dbReference>
<dbReference type="GO" id="GO:0050661">
    <property type="term" value="F:NADP binding"/>
    <property type="evidence" value="ECO:0007669"/>
    <property type="project" value="UniProtKB-UniRule"/>
</dbReference>
<dbReference type="GO" id="GO:0051537">
    <property type="term" value="F:2 iron, 2 sulfur cluster binding"/>
    <property type="evidence" value="ECO:0007669"/>
    <property type="project" value="UniProtKB-KW"/>
</dbReference>
<proteinExistence type="inferred from homology"/>
<dbReference type="Gene3D" id="3.50.50.60">
    <property type="entry name" value="FAD/NAD(P)-binding domain"/>
    <property type="match status" value="2"/>
</dbReference>
<evidence type="ECO:0000256" key="19">
    <source>
        <dbReference type="PIRNR" id="PIRNR037149"/>
    </source>
</evidence>
<dbReference type="PRINTS" id="PR00411">
    <property type="entry name" value="PNDRDTASEI"/>
</dbReference>
<evidence type="ECO:0000256" key="7">
    <source>
        <dbReference type="ARBA" id="ARBA00022617"/>
    </source>
</evidence>
<evidence type="ECO:0000256" key="14">
    <source>
        <dbReference type="ARBA" id="ARBA00023004"/>
    </source>
</evidence>
<dbReference type="InterPro" id="IPR012744">
    <property type="entry name" value="Nitri_red_NirB"/>
</dbReference>
<dbReference type="Pfam" id="PF01077">
    <property type="entry name" value="NIR_SIR"/>
    <property type="match status" value="1"/>
</dbReference>
<comment type="cofactor">
    <cofactor evidence="20">
        <name>siroheme</name>
        <dbReference type="ChEBI" id="CHEBI:60052"/>
    </cofactor>
    <text evidence="20">Binds 1 siroheme per subunit.</text>
</comment>
<comment type="pathway">
    <text evidence="3">Nitrogen metabolism; nitrate reduction (assimilation).</text>
</comment>
<dbReference type="InterPro" id="IPR017121">
    <property type="entry name" value="Nitrite_Rdtase_lsu"/>
</dbReference>
<protein>
    <recommendedName>
        <fullName evidence="5">assimilatory sulfite reductase (ferredoxin)</fullName>
        <ecNumber evidence="5">1.8.7.1</ecNumber>
    </recommendedName>
</protein>
<dbReference type="InterPro" id="IPR036136">
    <property type="entry name" value="Nit/Sulf_reduc_fer-like_dom_sf"/>
</dbReference>
<keyword evidence="6 20" id="KW-0004">4Fe-4S</keyword>
<evidence type="ECO:0000256" key="20">
    <source>
        <dbReference type="PIRSR" id="PIRSR037149-1"/>
    </source>
</evidence>
<evidence type="ECO:0000256" key="10">
    <source>
        <dbReference type="ARBA" id="ARBA00022723"/>
    </source>
</evidence>
<dbReference type="InterPro" id="IPR006066">
    <property type="entry name" value="NO2/SO3_Rdtase_FeS/sirohaem_BS"/>
</dbReference>
<feature type="binding site" evidence="20">
    <location>
        <position position="702"/>
    </location>
    <ligand>
        <name>[4Fe-4S] cluster</name>
        <dbReference type="ChEBI" id="CHEBI:49883"/>
    </ligand>
</feature>
<dbReference type="Pfam" id="PF03460">
    <property type="entry name" value="NIR_SIR_ferr"/>
    <property type="match status" value="1"/>
</dbReference>
<name>A0A4Y5YM30_9MICO</name>
<dbReference type="NCBIfam" id="TIGR02374">
    <property type="entry name" value="nitri_red_nirB"/>
    <property type="match status" value="1"/>
</dbReference>
<feature type="domain" description="NADH-rubredoxin oxidoreductase C-terminal" evidence="25">
    <location>
        <begin position="381"/>
        <end position="443"/>
    </location>
</feature>
<evidence type="ECO:0000256" key="16">
    <source>
        <dbReference type="ARBA" id="ARBA00023063"/>
    </source>
</evidence>
<evidence type="ECO:0000256" key="12">
    <source>
        <dbReference type="ARBA" id="ARBA00022827"/>
    </source>
</evidence>
<dbReference type="EMBL" id="CP041040">
    <property type="protein sequence ID" value="QDE33870.1"/>
    <property type="molecule type" value="Genomic_DNA"/>
</dbReference>
<gene>
    <name evidence="26" type="primary">nirB</name>
    <name evidence="26" type="ORF">FIV50_03160</name>
</gene>
<dbReference type="InterPro" id="IPR006067">
    <property type="entry name" value="NO2/SO3_Rdtase_4Fe4S_dom"/>
</dbReference>
<dbReference type="PANTHER" id="PTHR43809:SF1">
    <property type="entry name" value="NITRITE REDUCTASE (NADH) LARGE SUBUNIT"/>
    <property type="match status" value="1"/>
</dbReference>
<dbReference type="CDD" id="cd19944">
    <property type="entry name" value="NirB_Fer2_BFD-like_2"/>
    <property type="match status" value="1"/>
</dbReference>
<keyword evidence="11" id="KW-0883">Thioether bond</keyword>
<dbReference type="InterPro" id="IPR016156">
    <property type="entry name" value="FAD/NAD-linked_Rdtase_dimer_sf"/>
</dbReference>
<comment type="cofactor">
    <cofactor evidence="20">
        <name>[4Fe-4S] cluster</name>
        <dbReference type="ChEBI" id="CHEBI:49883"/>
    </cofactor>
    <text evidence="20">Binds 1 [4Fe-4S] cluster per subunit.</text>
</comment>
<keyword evidence="13 26" id="KW-0560">Oxidoreductase</keyword>
<dbReference type="InterPro" id="IPR041854">
    <property type="entry name" value="BFD-like_2Fe2S-bd_dom_sf"/>
</dbReference>
<evidence type="ECO:0000256" key="15">
    <source>
        <dbReference type="ARBA" id="ARBA00023014"/>
    </source>
</evidence>
<dbReference type="InterPro" id="IPR005117">
    <property type="entry name" value="NiRdtase/SiRdtase_haem-b_fer"/>
</dbReference>
<dbReference type="GO" id="GO:0051539">
    <property type="term" value="F:4 iron, 4 sulfur cluster binding"/>
    <property type="evidence" value="ECO:0007669"/>
    <property type="project" value="UniProtKB-KW"/>
</dbReference>
<feature type="binding site" description="axial binding residue" evidence="20">
    <location>
        <position position="740"/>
    </location>
    <ligand>
        <name>siroheme</name>
        <dbReference type="ChEBI" id="CHEBI:60052"/>
    </ligand>
    <ligandPart>
        <name>Fe</name>
        <dbReference type="ChEBI" id="CHEBI:18248"/>
    </ligandPart>
</feature>
<dbReference type="InterPro" id="IPR023753">
    <property type="entry name" value="FAD/NAD-binding_dom"/>
</dbReference>
<evidence type="ECO:0000256" key="18">
    <source>
        <dbReference type="ARBA" id="ARBA00049518"/>
    </source>
</evidence>
<feature type="binding site" evidence="20">
    <location>
        <position position="696"/>
    </location>
    <ligand>
        <name>[4Fe-4S] cluster</name>
        <dbReference type="ChEBI" id="CHEBI:49883"/>
    </ligand>
</feature>
<dbReference type="Pfam" id="PF18267">
    <property type="entry name" value="Rubredoxin_C"/>
    <property type="match status" value="1"/>
</dbReference>
<dbReference type="GO" id="GO:0046872">
    <property type="term" value="F:metal ion binding"/>
    <property type="evidence" value="ECO:0007669"/>
    <property type="project" value="UniProtKB-KW"/>
</dbReference>
<dbReference type="InterPro" id="IPR052034">
    <property type="entry name" value="NasD-like"/>
</dbReference>
<dbReference type="Pfam" id="PF07992">
    <property type="entry name" value="Pyr_redox_2"/>
    <property type="match status" value="1"/>
</dbReference>
<dbReference type="Gene3D" id="3.30.413.10">
    <property type="entry name" value="Sulfite Reductase Hemoprotein, domain 1"/>
    <property type="match status" value="1"/>
</dbReference>
<dbReference type="PIRSF" id="PIRSF037149">
    <property type="entry name" value="NirB"/>
    <property type="match status" value="1"/>
</dbReference>
<keyword evidence="16 19" id="KW-0534">Nitrate assimilation</keyword>
<evidence type="ECO:0000256" key="1">
    <source>
        <dbReference type="ARBA" id="ARBA00001974"/>
    </source>
</evidence>
<evidence type="ECO:0000256" key="3">
    <source>
        <dbReference type="ARBA" id="ARBA00005096"/>
    </source>
</evidence>
<dbReference type="PRINTS" id="PR00397">
    <property type="entry name" value="SIROHAEM"/>
</dbReference>
<comment type="similarity">
    <text evidence="4">Belongs to the nitrite and sulfite reductase 4Fe-4S domain family.</text>
</comment>
<dbReference type="AlphaFoldDB" id="A0A4Y5YM30"/>
<evidence type="ECO:0000256" key="6">
    <source>
        <dbReference type="ARBA" id="ARBA00022485"/>
    </source>
</evidence>
<comment type="cofactor">
    <cofactor evidence="1 19">
        <name>FAD</name>
        <dbReference type="ChEBI" id="CHEBI:57692"/>
    </cofactor>
</comment>
<dbReference type="InterPro" id="IPR041575">
    <property type="entry name" value="Rubredoxin_C"/>
</dbReference>
<dbReference type="NCBIfam" id="NF011565">
    <property type="entry name" value="PRK14989.1"/>
    <property type="match status" value="1"/>
</dbReference>
<evidence type="ECO:0000259" key="25">
    <source>
        <dbReference type="Pfam" id="PF18267"/>
    </source>
</evidence>
<evidence type="ECO:0000259" key="23">
    <source>
        <dbReference type="Pfam" id="PF04324"/>
    </source>
</evidence>
<keyword evidence="15 20" id="KW-0411">Iron-sulfur</keyword>
<dbReference type="SUPFAM" id="SSF51905">
    <property type="entry name" value="FAD/NAD(P)-binding domain"/>
    <property type="match status" value="1"/>
</dbReference>
<evidence type="ECO:0000259" key="21">
    <source>
        <dbReference type="Pfam" id="PF01077"/>
    </source>
</evidence>
<evidence type="ECO:0000259" key="24">
    <source>
        <dbReference type="Pfam" id="PF07992"/>
    </source>
</evidence>
<dbReference type="PROSITE" id="PS00365">
    <property type="entry name" value="NIR_SIR"/>
    <property type="match status" value="1"/>
</dbReference>
<dbReference type="SUPFAM" id="SSF56014">
    <property type="entry name" value="Nitrite and sulphite reductase 4Fe-4S domain-like"/>
    <property type="match status" value="1"/>
</dbReference>
<evidence type="ECO:0000256" key="2">
    <source>
        <dbReference type="ARBA" id="ARBA00003247"/>
    </source>
</evidence>
<evidence type="ECO:0000256" key="11">
    <source>
        <dbReference type="ARBA" id="ARBA00022784"/>
    </source>
</evidence>
<evidence type="ECO:0000313" key="26">
    <source>
        <dbReference type="EMBL" id="QDE33870.1"/>
    </source>
</evidence>
<dbReference type="GO" id="GO:0050311">
    <property type="term" value="F:sulfite reductase (ferredoxin) activity"/>
    <property type="evidence" value="ECO:0007669"/>
    <property type="project" value="UniProtKB-EC"/>
</dbReference>
<keyword evidence="10 20" id="KW-0479">Metal-binding</keyword>
<dbReference type="InterPro" id="IPR045854">
    <property type="entry name" value="NO2/SO3_Rdtase_4Fe4S_sf"/>
</dbReference>
<feature type="domain" description="Nitrite/Sulfite reductase ferredoxin-like" evidence="22">
    <location>
        <begin position="615"/>
        <end position="676"/>
    </location>
</feature>
<feature type="binding site" evidence="20">
    <location>
        <position position="740"/>
    </location>
    <ligand>
        <name>[4Fe-4S] cluster</name>
        <dbReference type="ChEBI" id="CHEBI:49883"/>
    </ligand>
</feature>
<dbReference type="PANTHER" id="PTHR43809">
    <property type="entry name" value="NITRITE REDUCTASE (NADH) LARGE SUBUNIT"/>
    <property type="match status" value="1"/>
</dbReference>
<evidence type="ECO:0000256" key="8">
    <source>
        <dbReference type="ARBA" id="ARBA00022630"/>
    </source>
</evidence>
<evidence type="ECO:0000313" key="27">
    <source>
        <dbReference type="Proteomes" id="UP000316125"/>
    </source>
</evidence>
<dbReference type="GO" id="GO:0042128">
    <property type="term" value="P:nitrate assimilation"/>
    <property type="evidence" value="ECO:0007669"/>
    <property type="project" value="UniProtKB-UniRule"/>
</dbReference>
<dbReference type="SUPFAM" id="SSF55124">
    <property type="entry name" value="Nitrite/Sulfite reductase N-terminal domain-like"/>
    <property type="match status" value="1"/>
</dbReference>
<dbReference type="EC" id="1.8.7.1" evidence="5"/>
<feature type="binding site" evidence="20">
    <location>
        <position position="736"/>
    </location>
    <ligand>
        <name>[4Fe-4S] cluster</name>
        <dbReference type="ChEBI" id="CHEBI:49883"/>
    </ligand>
</feature>
<feature type="domain" description="FAD/NAD(P)-binding" evidence="24">
    <location>
        <begin position="60"/>
        <end position="347"/>
    </location>
</feature>
<feature type="domain" description="Nitrite/sulphite reductase 4Fe-4S" evidence="21">
    <location>
        <begin position="687"/>
        <end position="821"/>
    </location>
</feature>
<dbReference type="Gene3D" id="1.10.10.1100">
    <property type="entry name" value="BFD-like [2Fe-2S]-binding domain"/>
    <property type="match status" value="1"/>
</dbReference>
<dbReference type="GO" id="GO:0050660">
    <property type="term" value="F:flavin adenine dinucleotide binding"/>
    <property type="evidence" value="ECO:0007669"/>
    <property type="project" value="UniProtKB-UniRule"/>
</dbReference>
<sequence>MTAVPDASAALTVSHRRYPKVSRTFARRNSDSSLRETPVPYVRTTDRGGLVIARSSTSADVVVVGAGMVAHRFVESLLRSEGDTRSVTLIGEEARAPYDRVGLSSYFAGASAEDLELDAGVLADDRVRFIRDDRVISIDRSARSVRTRSGAIHAYGTLVLATGSYALRPAIDGAKLPGCFVYRTIDDLAAIRDFVAHREVQLGRPLRGTVIGGGLLGLEAAGALQGLDVGCTVVQSSDRLMSAQLDLAGGTVLRRLIESKGISVRTGTRTTRLDPDASGAVATLQFQDGTMHDTDIVIFTVGVRPQDSLARLAQLDVHPSGGVLIDSRCRTADEHILAIGEVANYDGRSVGLVAPGYAMAEVAATRLLGGDATFPGYDESAKLKLSGVDVASFGDAMAVTPNALDVVYTDPVSGVYKKLVLSDDAKTLLGGILVGDASAYGSLRPLVGAPLGADPAAYLLPEAGAALPDNELPDDAVVCSCSNVTAGRIRGAVHAEGCADAAAVKACTKAGATCGSCIFAVKKIVGQEMTKLGQTTSDALCEHFTMSRRQLFDAVRVSELSTFSAIIGRFGTGRGCDICKPALASILAVLVGAHVLDGENASLQDTNDHVMANMQKDGTYSVVPRMPGGEVTPAGLIAIGNIAESYGLYTKITGGQRIDMFGARLEQLPQIWQRLVDAGFESGQAYGKALRTVKSCVGSTWCRYGVLDAVGMAVRLELRYRGLRAPHKLKVGVSGCARECAEARSKDVGVIATETGWNMYVGGNGGFSPRHAELLASGLDDEGLIRAIDRFFMYYIRTADRLQRTAGWCAELDGGLDGLRSVIFDDDLGICDDLDTAMAVHVDRYEDEWAATLRDPVKLRRFESFVNATDTPDPSLAYVPERGQVRPATAEERSDGSVLIAGTTLEVRR</sequence>
<dbReference type="Gene3D" id="3.30.390.30">
    <property type="match status" value="1"/>
</dbReference>
<evidence type="ECO:0000256" key="5">
    <source>
        <dbReference type="ARBA" id="ARBA00012353"/>
    </source>
</evidence>
<keyword evidence="14 20" id="KW-0408">Iron</keyword>
<dbReference type="Proteomes" id="UP000316125">
    <property type="component" value="Chromosome"/>
</dbReference>